<dbReference type="InterPro" id="IPR050879">
    <property type="entry name" value="Acyltransferase_3"/>
</dbReference>
<dbReference type="GO" id="GO:0009103">
    <property type="term" value="P:lipopolysaccharide biosynthetic process"/>
    <property type="evidence" value="ECO:0007669"/>
    <property type="project" value="TreeGrafter"/>
</dbReference>
<name>A0A097IIN5_9CORY</name>
<feature type="domain" description="Acyltransferase 3" evidence="2">
    <location>
        <begin position="16"/>
        <end position="346"/>
    </location>
</feature>
<dbReference type="OrthoDB" id="5242306at2"/>
<dbReference type="HOGENOM" id="CLU_005679_1_3_11"/>
<dbReference type="AlphaFoldDB" id="A0A097IIN5"/>
<reference evidence="3 4" key="1">
    <citation type="submission" date="2013-09" db="EMBL/GenBank/DDBJ databases">
        <title>Complete genome sequence of Corynebacterium doosanense CAU 212(T) (=DSM 45436(T)), isolated from activated sludge.</title>
        <authorList>
            <person name="Schaffert L."/>
            <person name="Albersmeier A."/>
            <person name="Kalinowski J."/>
            <person name="Ruckert C."/>
        </authorList>
    </citation>
    <scope>NUCLEOTIDE SEQUENCE [LARGE SCALE GENOMIC DNA]</scope>
    <source>
        <strain evidence="3 4">CAU 212</strain>
    </source>
</reference>
<dbReference type="KEGG" id="cdo:CDOO_12475"/>
<dbReference type="PANTHER" id="PTHR23028:SF53">
    <property type="entry name" value="ACYL_TRANSF_3 DOMAIN-CONTAINING PROTEIN"/>
    <property type="match status" value="1"/>
</dbReference>
<gene>
    <name evidence="3" type="ORF">CDOO_12475</name>
</gene>
<feature type="transmembrane region" description="Helical" evidence="1">
    <location>
        <begin position="171"/>
        <end position="188"/>
    </location>
</feature>
<feature type="transmembrane region" description="Helical" evidence="1">
    <location>
        <begin position="330"/>
        <end position="350"/>
    </location>
</feature>
<feature type="transmembrane region" description="Helical" evidence="1">
    <location>
        <begin position="48"/>
        <end position="68"/>
    </location>
</feature>
<accession>A0A097IIN5</accession>
<feature type="transmembrane region" description="Helical" evidence="1">
    <location>
        <begin position="231"/>
        <end position="250"/>
    </location>
</feature>
<dbReference type="Pfam" id="PF01757">
    <property type="entry name" value="Acyl_transf_3"/>
    <property type="match status" value="1"/>
</dbReference>
<organism evidence="3 4">
    <name type="scientific">Corynebacterium doosanense CAU 212 = DSM 45436</name>
    <dbReference type="NCBI Taxonomy" id="558173"/>
    <lineage>
        <taxon>Bacteria</taxon>
        <taxon>Bacillati</taxon>
        <taxon>Actinomycetota</taxon>
        <taxon>Actinomycetes</taxon>
        <taxon>Mycobacteriales</taxon>
        <taxon>Corynebacteriaceae</taxon>
        <taxon>Corynebacterium</taxon>
    </lineage>
</organism>
<keyword evidence="1" id="KW-1133">Transmembrane helix</keyword>
<evidence type="ECO:0000313" key="4">
    <source>
        <dbReference type="Proteomes" id="UP000029914"/>
    </source>
</evidence>
<feature type="transmembrane region" description="Helical" evidence="1">
    <location>
        <begin position="88"/>
        <end position="106"/>
    </location>
</feature>
<evidence type="ECO:0000256" key="1">
    <source>
        <dbReference type="SAM" id="Phobius"/>
    </source>
</evidence>
<dbReference type="eggNOG" id="COG1835">
    <property type="taxonomic scope" value="Bacteria"/>
</dbReference>
<dbReference type="PANTHER" id="PTHR23028">
    <property type="entry name" value="ACETYLTRANSFERASE"/>
    <property type="match status" value="1"/>
</dbReference>
<evidence type="ECO:0000259" key="2">
    <source>
        <dbReference type="Pfam" id="PF01757"/>
    </source>
</evidence>
<feature type="transmembrane region" description="Helical" evidence="1">
    <location>
        <begin position="262"/>
        <end position="283"/>
    </location>
</feature>
<dbReference type="RefSeq" id="WP_026159382.1">
    <property type="nucleotide sequence ID" value="NZ_AQUX01000005.1"/>
</dbReference>
<sequence length="375" mass="40921">MATAAQASRAHRHLPALEGLRFVAAAGVVATHAAFQTGMDPASPVGSVLARFDFFVSVFYALSAFLLWRSYGPGTGRLQVGRYWRSRAGRILPAYLALVVTVVVLLPEATTMTWRQVLANLTMTQIYWPDGLVGGLTHLWSLCVEAAFYLVFPLVVLALRRLRPASRMAAIAALAVLSLGWAYLPFVADTPADGVANRQIWPPAYASWFAVGLLAAEYEGRRVPRIFRVRWLWWALALLTAWVAGQEWFGPLGLTHPSPGEFVRRILAGAAFAFCVVVPVALAPGDRVLSSPVMTTLGRWSYSVFLWHLPVMAVVFPLTGIDYFSGHFPLVFALTLALTVVVSALSYEFIELPGARLVRGRRPGSEQASAAASTH</sequence>
<dbReference type="GO" id="GO:0016020">
    <property type="term" value="C:membrane"/>
    <property type="evidence" value="ECO:0007669"/>
    <property type="project" value="TreeGrafter"/>
</dbReference>
<dbReference type="EMBL" id="CP006764">
    <property type="protein sequence ID" value="AIT61981.1"/>
    <property type="molecule type" value="Genomic_DNA"/>
</dbReference>
<keyword evidence="3" id="KW-0012">Acyltransferase</keyword>
<keyword evidence="1" id="KW-0812">Transmembrane</keyword>
<keyword evidence="4" id="KW-1185">Reference proteome</keyword>
<dbReference type="InterPro" id="IPR002656">
    <property type="entry name" value="Acyl_transf_3_dom"/>
</dbReference>
<dbReference type="STRING" id="558173.CDOO_12475"/>
<dbReference type="Proteomes" id="UP000029914">
    <property type="component" value="Chromosome"/>
</dbReference>
<keyword evidence="1" id="KW-0472">Membrane</keyword>
<feature type="transmembrane region" description="Helical" evidence="1">
    <location>
        <begin position="304"/>
        <end position="324"/>
    </location>
</feature>
<keyword evidence="3" id="KW-0808">Transferase</keyword>
<feature type="transmembrane region" description="Helical" evidence="1">
    <location>
        <begin position="200"/>
        <end position="219"/>
    </location>
</feature>
<proteinExistence type="predicted"/>
<protein>
    <submittedName>
        <fullName evidence="3">Acyltransferase</fullName>
    </submittedName>
</protein>
<evidence type="ECO:0000313" key="3">
    <source>
        <dbReference type="EMBL" id="AIT61981.1"/>
    </source>
</evidence>
<dbReference type="GO" id="GO:0016747">
    <property type="term" value="F:acyltransferase activity, transferring groups other than amino-acyl groups"/>
    <property type="evidence" value="ECO:0007669"/>
    <property type="project" value="InterPro"/>
</dbReference>
<feature type="transmembrane region" description="Helical" evidence="1">
    <location>
        <begin position="139"/>
        <end position="159"/>
    </location>
</feature>